<protein>
    <submittedName>
        <fullName evidence="2">CcmD family protein</fullName>
    </submittedName>
</protein>
<reference evidence="2" key="1">
    <citation type="journal article" date="2021" name="PeerJ">
        <title>Extensive microbial diversity within the chicken gut microbiome revealed by metagenomics and culture.</title>
        <authorList>
            <person name="Gilroy R."/>
            <person name="Ravi A."/>
            <person name="Getino M."/>
            <person name="Pursley I."/>
            <person name="Horton D.L."/>
            <person name="Alikhan N.F."/>
            <person name="Baker D."/>
            <person name="Gharbi K."/>
            <person name="Hall N."/>
            <person name="Watson M."/>
            <person name="Adriaenssens E.M."/>
            <person name="Foster-Nyarko E."/>
            <person name="Jarju S."/>
            <person name="Secka A."/>
            <person name="Antonio M."/>
            <person name="Oren A."/>
            <person name="Chaudhuri R.R."/>
            <person name="La Ragione R."/>
            <person name="Hildebrand F."/>
            <person name="Pallen M.J."/>
        </authorList>
    </citation>
    <scope>NUCLEOTIDE SEQUENCE</scope>
    <source>
        <strain evidence="2">ChiGjej2B2-19336</strain>
    </source>
</reference>
<evidence type="ECO:0000313" key="2">
    <source>
        <dbReference type="EMBL" id="HJD96995.1"/>
    </source>
</evidence>
<comment type="caution">
    <text evidence="2">The sequence shown here is derived from an EMBL/GenBank/DDBJ whole genome shotgun (WGS) entry which is preliminary data.</text>
</comment>
<keyword evidence="1" id="KW-0812">Transmembrane</keyword>
<organism evidence="2 3">
    <name type="scientific">Mailhella massiliensis</name>
    <dbReference type="NCBI Taxonomy" id="1903261"/>
    <lineage>
        <taxon>Bacteria</taxon>
        <taxon>Pseudomonadati</taxon>
        <taxon>Thermodesulfobacteriota</taxon>
        <taxon>Desulfovibrionia</taxon>
        <taxon>Desulfovibrionales</taxon>
        <taxon>Desulfovibrionaceae</taxon>
        <taxon>Mailhella</taxon>
    </lineage>
</organism>
<dbReference type="EMBL" id="DYZA01000094">
    <property type="protein sequence ID" value="HJD96995.1"/>
    <property type="molecule type" value="Genomic_DNA"/>
</dbReference>
<dbReference type="InterPro" id="IPR030888">
    <property type="entry name" value="Put_ccm"/>
</dbReference>
<keyword evidence="1" id="KW-1133">Transmembrane helix</keyword>
<dbReference type="AlphaFoldDB" id="A0A921DQW5"/>
<evidence type="ECO:0000256" key="1">
    <source>
        <dbReference type="SAM" id="Phobius"/>
    </source>
</evidence>
<evidence type="ECO:0000313" key="3">
    <source>
        <dbReference type="Proteomes" id="UP000698963"/>
    </source>
</evidence>
<dbReference type="Proteomes" id="UP000698963">
    <property type="component" value="Unassembled WGS sequence"/>
</dbReference>
<gene>
    <name evidence="2" type="ORF">K8W16_05055</name>
</gene>
<name>A0A921DQW5_9BACT</name>
<accession>A0A921DQW5</accession>
<keyword evidence="1" id="KW-0472">Membrane</keyword>
<feature type="transmembrane region" description="Helical" evidence="1">
    <location>
        <begin position="6"/>
        <end position="26"/>
    </location>
</feature>
<dbReference type="RefSeq" id="WP_304121714.1">
    <property type="nucleotide sequence ID" value="NZ_DYZA01000094.1"/>
</dbReference>
<proteinExistence type="predicted"/>
<sequence>MTAFDWLMAANAALWIGLGAYMAFLASEQKRLERRMAQWEADHD</sequence>
<reference evidence="2" key="2">
    <citation type="submission" date="2021-09" db="EMBL/GenBank/DDBJ databases">
        <authorList>
            <person name="Gilroy R."/>
        </authorList>
    </citation>
    <scope>NUCLEOTIDE SEQUENCE</scope>
    <source>
        <strain evidence="2">ChiGjej2B2-19336</strain>
    </source>
</reference>
<dbReference type="NCBIfam" id="TIGR04391">
    <property type="entry name" value="CcmD_alt_fam"/>
    <property type="match status" value="1"/>
</dbReference>